<accession>A0ABW3WJ42</accession>
<dbReference type="Proteomes" id="UP001597158">
    <property type="component" value="Unassembled WGS sequence"/>
</dbReference>
<proteinExistence type="predicted"/>
<feature type="compositionally biased region" description="Pro residues" evidence="1">
    <location>
        <begin position="87"/>
        <end position="96"/>
    </location>
</feature>
<comment type="caution">
    <text evidence="2">The sequence shown here is derived from an EMBL/GenBank/DDBJ whole genome shotgun (WGS) entry which is preliminary data.</text>
</comment>
<reference evidence="3" key="1">
    <citation type="journal article" date="2019" name="Int. J. Syst. Evol. Microbiol.">
        <title>The Global Catalogue of Microorganisms (GCM) 10K type strain sequencing project: providing services to taxonomists for standard genome sequencing and annotation.</title>
        <authorList>
            <consortium name="The Broad Institute Genomics Platform"/>
            <consortium name="The Broad Institute Genome Sequencing Center for Infectious Disease"/>
            <person name="Wu L."/>
            <person name="Ma J."/>
        </authorList>
    </citation>
    <scope>NUCLEOTIDE SEQUENCE [LARGE SCALE GENOMIC DNA]</scope>
    <source>
        <strain evidence="3">CCUG 48884</strain>
    </source>
</reference>
<dbReference type="EMBL" id="JBHTMC010000048">
    <property type="protein sequence ID" value="MFD1265799.1"/>
    <property type="molecule type" value="Genomic_DNA"/>
</dbReference>
<evidence type="ECO:0000313" key="2">
    <source>
        <dbReference type="EMBL" id="MFD1265799.1"/>
    </source>
</evidence>
<name>A0ABW3WJ42_9RHOO</name>
<organism evidence="2 3">
    <name type="scientific">Thauera mechernichensis</name>
    <dbReference type="NCBI Taxonomy" id="82788"/>
    <lineage>
        <taxon>Bacteria</taxon>
        <taxon>Pseudomonadati</taxon>
        <taxon>Pseudomonadota</taxon>
        <taxon>Betaproteobacteria</taxon>
        <taxon>Rhodocyclales</taxon>
        <taxon>Zoogloeaceae</taxon>
        <taxon>Thauera</taxon>
    </lineage>
</organism>
<gene>
    <name evidence="2" type="ORF">ACFQ4M_19685</name>
</gene>
<feature type="region of interest" description="Disordered" evidence="1">
    <location>
        <begin position="67"/>
        <end position="124"/>
    </location>
</feature>
<protein>
    <submittedName>
        <fullName evidence="2">Uncharacterized protein</fullName>
    </submittedName>
</protein>
<sequence length="141" mass="14985">MDRKAIAERLRALASDDKKRSKAARLRDVIDDVEAALAAGVPRASVVEELTKHGLEMTLATFETTLKRIRQKRGKPSITAAKSASPPGQPSKPSPALPVDEVDTEAESSGGGSHNPADLDKIIGNKPDLAALAKLAKRKKT</sequence>
<dbReference type="RefSeq" id="WP_154717480.1">
    <property type="nucleotide sequence ID" value="NZ_JARQZE010000027.1"/>
</dbReference>
<keyword evidence="3" id="KW-1185">Reference proteome</keyword>
<evidence type="ECO:0000313" key="3">
    <source>
        <dbReference type="Proteomes" id="UP001597158"/>
    </source>
</evidence>
<evidence type="ECO:0000256" key="1">
    <source>
        <dbReference type="SAM" id="MobiDB-lite"/>
    </source>
</evidence>